<gene>
    <name evidence="1" type="ORF">PDIGIT_LOCUS5030</name>
</gene>
<dbReference type="EMBL" id="CAOQHR010000003">
    <property type="protein sequence ID" value="CAI6332001.1"/>
    <property type="molecule type" value="Genomic_DNA"/>
</dbReference>
<name>A0A9W4UC32_9PLEO</name>
<evidence type="ECO:0000313" key="2">
    <source>
        <dbReference type="Proteomes" id="UP001152607"/>
    </source>
</evidence>
<protein>
    <submittedName>
        <fullName evidence="1">Uncharacterized protein</fullName>
    </submittedName>
</protein>
<evidence type="ECO:0000313" key="1">
    <source>
        <dbReference type="EMBL" id="CAI6332001.1"/>
    </source>
</evidence>
<proteinExistence type="predicted"/>
<organism evidence="1 2">
    <name type="scientific">Periconia digitata</name>
    <dbReference type="NCBI Taxonomy" id="1303443"/>
    <lineage>
        <taxon>Eukaryota</taxon>
        <taxon>Fungi</taxon>
        <taxon>Dikarya</taxon>
        <taxon>Ascomycota</taxon>
        <taxon>Pezizomycotina</taxon>
        <taxon>Dothideomycetes</taxon>
        <taxon>Pleosporomycetidae</taxon>
        <taxon>Pleosporales</taxon>
        <taxon>Massarineae</taxon>
        <taxon>Periconiaceae</taxon>
        <taxon>Periconia</taxon>
    </lineage>
</organism>
<keyword evidence="2" id="KW-1185">Reference proteome</keyword>
<dbReference type="Proteomes" id="UP001152607">
    <property type="component" value="Unassembled WGS sequence"/>
</dbReference>
<accession>A0A9W4UC32</accession>
<dbReference type="AlphaFoldDB" id="A0A9W4UC32"/>
<sequence>MPAISRGDQSLDFRGRLPLGVSKFYRNPRNASLSSPKPRLSLGSDTVGAWELSGTSVSSLTALTRDFA</sequence>
<comment type="caution">
    <text evidence="1">The sequence shown here is derived from an EMBL/GenBank/DDBJ whole genome shotgun (WGS) entry which is preliminary data.</text>
</comment>
<reference evidence="1" key="1">
    <citation type="submission" date="2023-01" db="EMBL/GenBank/DDBJ databases">
        <authorList>
            <person name="Van Ghelder C."/>
            <person name="Rancurel C."/>
        </authorList>
    </citation>
    <scope>NUCLEOTIDE SEQUENCE</scope>
    <source>
        <strain evidence="1">CNCM I-4278</strain>
    </source>
</reference>